<dbReference type="InterPro" id="IPR015168">
    <property type="entry name" value="SsuA/THI5"/>
</dbReference>
<reference evidence="6" key="1">
    <citation type="submission" date="2021-03" db="EMBL/GenBank/DDBJ databases">
        <authorList>
            <person name="Tagirdzhanova G."/>
        </authorList>
    </citation>
    <scope>NUCLEOTIDE SEQUENCE</scope>
</reference>
<dbReference type="PANTHER" id="PTHR30024:SF47">
    <property type="entry name" value="TAURINE-BINDING PERIPLASMIC PROTEIN"/>
    <property type="match status" value="1"/>
</dbReference>
<proteinExistence type="inferred from homology"/>
<comment type="caution">
    <text evidence="6">The sequence shown here is derived from an EMBL/GenBank/DDBJ whole genome shotgun (WGS) entry which is preliminary data.</text>
</comment>
<evidence type="ECO:0000256" key="3">
    <source>
        <dbReference type="ARBA" id="ARBA00022729"/>
    </source>
</evidence>
<dbReference type="GO" id="GO:0042918">
    <property type="term" value="P:alkanesulfonate transmembrane transport"/>
    <property type="evidence" value="ECO:0007669"/>
    <property type="project" value="TreeGrafter"/>
</dbReference>
<keyword evidence="7" id="KW-1185">Reference proteome</keyword>
<dbReference type="SUPFAM" id="SSF53850">
    <property type="entry name" value="Periplasmic binding protein-like II"/>
    <property type="match status" value="1"/>
</dbReference>
<accession>A0A8H3IGN1</accession>
<dbReference type="GO" id="GO:0042597">
    <property type="term" value="C:periplasmic space"/>
    <property type="evidence" value="ECO:0007669"/>
    <property type="project" value="UniProtKB-SubCell"/>
</dbReference>
<feature type="chain" id="PRO_5034123174" description="SsuA/THI5-like domain-containing protein" evidence="4">
    <location>
        <begin position="23"/>
        <end position="367"/>
    </location>
</feature>
<dbReference type="EMBL" id="CAJPDS010000044">
    <property type="protein sequence ID" value="CAF9927352.1"/>
    <property type="molecule type" value="Genomic_DNA"/>
</dbReference>
<dbReference type="PANTHER" id="PTHR30024">
    <property type="entry name" value="ALIPHATIC SULFONATES-BINDING PROTEIN-RELATED"/>
    <property type="match status" value="1"/>
</dbReference>
<evidence type="ECO:0000313" key="7">
    <source>
        <dbReference type="Proteomes" id="UP000664521"/>
    </source>
</evidence>
<feature type="domain" description="SsuA/THI5-like" evidence="5">
    <location>
        <begin position="40"/>
        <end position="258"/>
    </location>
</feature>
<sequence>MHHFQAFRVLYFLLAYLSPVRCAKAPNPALTPLNYGAFTQTATYSIANQLGFFTANGLNVTFLQIPNSPAGYAALLNGQYDILTGTIDNTVNFRFNQQKALSVLGQLDQGPDLVIASVHSVASVQDLRGKTIMVDNATSGYAYLLRKILSLFGLVLGTDYTFQVVGATPLRYQYLINGTTPDGTPAYATILTYPFTAEGEALPADTRPNILARASDFVNPFSSSAFTATTASITDGIKGPLITKFLTAMLEANQYLAAPKHKSCAIGAIAAQLNISTAVATAEYAAATDPETGETALMQGGIFNVSRQGLLNVIDLRAQFGGFTGVPAGFNFADAIVPGPGKLIDYTLRDQAVQAAAEGKVKIKGDC</sequence>
<evidence type="ECO:0000256" key="2">
    <source>
        <dbReference type="ARBA" id="ARBA00010742"/>
    </source>
</evidence>
<organism evidence="6 7">
    <name type="scientific">Heterodermia speciosa</name>
    <dbReference type="NCBI Taxonomy" id="116794"/>
    <lineage>
        <taxon>Eukaryota</taxon>
        <taxon>Fungi</taxon>
        <taxon>Dikarya</taxon>
        <taxon>Ascomycota</taxon>
        <taxon>Pezizomycotina</taxon>
        <taxon>Lecanoromycetes</taxon>
        <taxon>OSLEUM clade</taxon>
        <taxon>Lecanoromycetidae</taxon>
        <taxon>Caliciales</taxon>
        <taxon>Physciaceae</taxon>
        <taxon>Heterodermia</taxon>
    </lineage>
</organism>
<feature type="signal peptide" evidence="4">
    <location>
        <begin position="1"/>
        <end position="22"/>
    </location>
</feature>
<gene>
    <name evidence="6" type="ORF">HETSPECPRED_006563</name>
</gene>
<dbReference type="Gene3D" id="3.40.190.10">
    <property type="entry name" value="Periplasmic binding protein-like II"/>
    <property type="match status" value="2"/>
</dbReference>
<dbReference type="OrthoDB" id="3471445at2759"/>
<dbReference type="Pfam" id="PF09084">
    <property type="entry name" value="NMT1"/>
    <property type="match status" value="1"/>
</dbReference>
<evidence type="ECO:0000256" key="4">
    <source>
        <dbReference type="SAM" id="SignalP"/>
    </source>
</evidence>
<comment type="similarity">
    <text evidence="2">Belongs to the bacterial solute-binding protein SsuA/TauA family.</text>
</comment>
<evidence type="ECO:0000256" key="1">
    <source>
        <dbReference type="ARBA" id="ARBA00004418"/>
    </source>
</evidence>
<name>A0A8H3IGN1_9LECA</name>
<comment type="subcellular location">
    <subcellularLocation>
        <location evidence="1">Periplasm</location>
    </subcellularLocation>
</comment>
<evidence type="ECO:0000313" key="6">
    <source>
        <dbReference type="EMBL" id="CAF9927352.1"/>
    </source>
</evidence>
<evidence type="ECO:0000259" key="5">
    <source>
        <dbReference type="Pfam" id="PF09084"/>
    </source>
</evidence>
<protein>
    <recommendedName>
        <fullName evidence="5">SsuA/THI5-like domain-containing protein</fullName>
    </recommendedName>
</protein>
<dbReference type="AlphaFoldDB" id="A0A8H3IGN1"/>
<keyword evidence="3 4" id="KW-0732">Signal</keyword>
<dbReference type="Proteomes" id="UP000664521">
    <property type="component" value="Unassembled WGS sequence"/>
</dbReference>